<organism evidence="1 2">
    <name type="scientific">Enterovibrio nigricans DSM 22720</name>
    <dbReference type="NCBI Taxonomy" id="1121868"/>
    <lineage>
        <taxon>Bacteria</taxon>
        <taxon>Pseudomonadati</taxon>
        <taxon>Pseudomonadota</taxon>
        <taxon>Gammaproteobacteria</taxon>
        <taxon>Vibrionales</taxon>
        <taxon>Vibrionaceae</taxon>
        <taxon>Enterovibrio</taxon>
    </lineage>
</organism>
<evidence type="ECO:0008006" key="3">
    <source>
        <dbReference type="Google" id="ProtNLM"/>
    </source>
</evidence>
<protein>
    <recommendedName>
        <fullName evidence="3">Mu-like prophage FluMu protein gp27</fullName>
    </recommendedName>
</protein>
<dbReference type="Proteomes" id="UP000190162">
    <property type="component" value="Unassembled WGS sequence"/>
</dbReference>
<keyword evidence="2" id="KW-1185">Reference proteome</keyword>
<name>A0A1T4V3U2_9GAMM</name>
<dbReference type="OrthoDB" id="5873478at2"/>
<gene>
    <name evidence="1" type="ORF">SAMN02745132_03145</name>
</gene>
<accession>A0A1T4V3U2</accession>
<dbReference type="InterPro" id="IPR021874">
    <property type="entry name" value="Phage_Mu_Gp27"/>
</dbReference>
<dbReference type="RefSeq" id="WP_078753384.1">
    <property type="nucleotide sequence ID" value="NZ_FUXU01000046.1"/>
</dbReference>
<dbReference type="Pfam" id="PF11985">
    <property type="entry name" value="Phage_Mu_Gp27"/>
    <property type="match status" value="1"/>
</dbReference>
<evidence type="ECO:0000313" key="1">
    <source>
        <dbReference type="EMBL" id="SKA59554.1"/>
    </source>
</evidence>
<reference evidence="2" key="1">
    <citation type="submission" date="2017-02" db="EMBL/GenBank/DDBJ databases">
        <authorList>
            <person name="Varghese N."/>
            <person name="Submissions S."/>
        </authorList>
    </citation>
    <scope>NUCLEOTIDE SEQUENCE [LARGE SCALE GENOMIC DNA]</scope>
    <source>
        <strain evidence="2">DSM 22720</strain>
    </source>
</reference>
<evidence type="ECO:0000313" key="2">
    <source>
        <dbReference type="Proteomes" id="UP000190162"/>
    </source>
</evidence>
<sequence>MSIVNRSASNRKSKIDLLPDEIRQTLNAFIRSGNMTQKDIRLAVNEMIDDAGLPEDVKISRTGFNRYAKRMEEMGQRLKQSREVAEVWTTKLGEAPTSDVGKLLQEFVRTMAFETSMTMMESAAEDGEVIPPKALAQLALVIQRIEQASMVSHKVEKEIRAAFAAEVADATEAIVKQAGVTAETIQDIKKGILGIA</sequence>
<dbReference type="AlphaFoldDB" id="A0A1T4V3U2"/>
<dbReference type="EMBL" id="FUXU01000046">
    <property type="protein sequence ID" value="SKA59554.1"/>
    <property type="molecule type" value="Genomic_DNA"/>
</dbReference>
<proteinExistence type="predicted"/>